<evidence type="ECO:0000256" key="4">
    <source>
        <dbReference type="ARBA" id="ARBA00013198"/>
    </source>
</evidence>
<sequence>MPPVDAKAPSQKPADPILFSFESSDELSRNLADFVIKAQNDAISRRNKFTLATSGGSLPKMLAKYLINRDDNALRWDKWEIFFCDERLVPLDHEDSNYLLCHQEFFSKVPELKRSQIHTIDESLLNDPEELSDAYEKQLVSAFAGKEAVRNPVFDLILLGMGPDGHTCSLFPGHELLNEQDRWVAPIEDSPKPPAKRITFTYPVLNHAHRLAFVLAGEGKQEMLSKVLDQPELGLPASRVRPSPPGDIYFFTDHAASKTTKYGRSDFKL</sequence>
<evidence type="ECO:0000256" key="1">
    <source>
        <dbReference type="ARBA" id="ARBA00000832"/>
    </source>
</evidence>
<keyword evidence="5 6" id="KW-0378">Hydrolase</keyword>
<comment type="pathway">
    <text evidence="2 6">Carbohydrate degradation; pentose phosphate pathway; D-ribulose 5-phosphate from D-glucose 6-phosphate (oxidative stage): step 2/3.</text>
</comment>
<dbReference type="GO" id="GO:0006098">
    <property type="term" value="P:pentose-phosphate shunt"/>
    <property type="evidence" value="ECO:0007669"/>
    <property type="project" value="UniProtKB-UniPathway"/>
</dbReference>
<evidence type="ECO:0000256" key="6">
    <source>
        <dbReference type="RuleBase" id="RU365095"/>
    </source>
</evidence>
<evidence type="ECO:0000256" key="5">
    <source>
        <dbReference type="ARBA" id="ARBA00022801"/>
    </source>
</evidence>
<dbReference type="GO" id="GO:0005975">
    <property type="term" value="P:carbohydrate metabolic process"/>
    <property type="evidence" value="ECO:0007669"/>
    <property type="project" value="UniProtKB-UniRule"/>
</dbReference>
<dbReference type="NCBIfam" id="TIGR01198">
    <property type="entry name" value="pgl"/>
    <property type="match status" value="1"/>
</dbReference>
<dbReference type="InterPro" id="IPR039104">
    <property type="entry name" value="6PGL"/>
</dbReference>
<dbReference type="CDD" id="cd01400">
    <property type="entry name" value="6PGL"/>
    <property type="match status" value="1"/>
</dbReference>
<comment type="catalytic activity">
    <reaction evidence="1 6">
        <text>6-phospho-D-glucono-1,5-lactone + H2O = 6-phospho-D-gluconate + H(+)</text>
        <dbReference type="Rhea" id="RHEA:12556"/>
        <dbReference type="ChEBI" id="CHEBI:15377"/>
        <dbReference type="ChEBI" id="CHEBI:15378"/>
        <dbReference type="ChEBI" id="CHEBI:57955"/>
        <dbReference type="ChEBI" id="CHEBI:58759"/>
        <dbReference type="EC" id="3.1.1.31"/>
    </reaction>
</comment>
<dbReference type="InterPro" id="IPR005900">
    <property type="entry name" value="6-phosphogluconolactonase_DevB"/>
</dbReference>
<comment type="function">
    <text evidence="6">Hydrolysis of 6-phosphogluconolactone to 6-phosphogluconate.</text>
</comment>
<accession>A0A077R6F3</accession>
<evidence type="ECO:0000313" key="8">
    <source>
        <dbReference type="EMBL" id="CDI54532.1"/>
    </source>
</evidence>
<dbReference type="EC" id="3.1.1.31" evidence="4 6"/>
<dbReference type="SUPFAM" id="SSF100950">
    <property type="entry name" value="NagB/RpiA/CoA transferase-like"/>
    <property type="match status" value="1"/>
</dbReference>
<dbReference type="InterPro" id="IPR006148">
    <property type="entry name" value="Glc/Gal-6P_isomerase"/>
</dbReference>
<dbReference type="GO" id="GO:0017057">
    <property type="term" value="F:6-phosphogluconolactonase activity"/>
    <property type="evidence" value="ECO:0007669"/>
    <property type="project" value="UniProtKB-UniRule"/>
</dbReference>
<comment type="similarity">
    <text evidence="3 6">Belongs to the glucosamine/galactosamine-6-phosphate isomerase family. 6-phosphogluconolactonase subfamily.</text>
</comment>
<dbReference type="PANTHER" id="PTHR11054:SF0">
    <property type="entry name" value="6-PHOSPHOGLUCONOLACTONASE"/>
    <property type="match status" value="1"/>
</dbReference>
<dbReference type="InterPro" id="IPR037171">
    <property type="entry name" value="NagB/RpiA_transferase-like"/>
</dbReference>
<feature type="domain" description="Glucosamine/galactosamine-6-phosphate isomerase" evidence="7">
    <location>
        <begin position="23"/>
        <end position="243"/>
    </location>
</feature>
<evidence type="ECO:0000259" key="7">
    <source>
        <dbReference type="Pfam" id="PF01182"/>
    </source>
</evidence>
<proteinExistence type="inferred from homology"/>
<dbReference type="AlphaFoldDB" id="A0A077R6F3"/>
<dbReference type="EMBL" id="HG529616">
    <property type="protein sequence ID" value="CDI54532.1"/>
    <property type="molecule type" value="Genomic_DNA"/>
</dbReference>
<dbReference type="PANTHER" id="PTHR11054">
    <property type="entry name" value="6-PHOSPHOGLUCONOLACTONASE"/>
    <property type="match status" value="1"/>
</dbReference>
<dbReference type="FunFam" id="3.40.50.1360:FF:000005">
    <property type="entry name" value="6-phosphogluconolactonase"/>
    <property type="match status" value="1"/>
</dbReference>
<dbReference type="Pfam" id="PF01182">
    <property type="entry name" value="Glucosamine_iso"/>
    <property type="match status" value="1"/>
</dbReference>
<organism evidence="8">
    <name type="scientific">Melanopsichium pennsylvanicum 4</name>
    <dbReference type="NCBI Taxonomy" id="1398559"/>
    <lineage>
        <taxon>Eukaryota</taxon>
        <taxon>Fungi</taxon>
        <taxon>Dikarya</taxon>
        <taxon>Basidiomycota</taxon>
        <taxon>Ustilaginomycotina</taxon>
        <taxon>Ustilaginomycetes</taxon>
        <taxon>Ustilaginales</taxon>
        <taxon>Ustilaginaceae</taxon>
        <taxon>Melanopsichium</taxon>
    </lineage>
</organism>
<protein>
    <recommendedName>
        <fullName evidence="4 6">6-phosphogluconolactonase</fullName>
        <shortName evidence="6">6PGL</shortName>
        <ecNumber evidence="4 6">3.1.1.31</ecNumber>
    </recommendedName>
</protein>
<dbReference type="UniPathway" id="UPA00115">
    <property type="reaction ID" value="UER00409"/>
</dbReference>
<name>A0A077R6F3_9BASI</name>
<evidence type="ECO:0000256" key="2">
    <source>
        <dbReference type="ARBA" id="ARBA00004961"/>
    </source>
</evidence>
<reference evidence="8" key="1">
    <citation type="journal article" date="2014" name="Genome Biol. Evol.">
        <title>Gene Loss Rather Than Gene Gain Is Associated with a Host Jump from Monocots to Dicots in the Smut Fungus Melanopsichium pennsylvanicum.</title>
        <authorList>
            <person name="Sharma R."/>
            <person name="Mishra B."/>
            <person name="Runge F."/>
            <person name="Thines M."/>
        </authorList>
    </citation>
    <scope>NUCLEOTIDE SEQUENCE</scope>
    <source>
        <strain evidence="8">4</strain>
    </source>
</reference>
<dbReference type="Gene3D" id="3.40.50.1360">
    <property type="match status" value="1"/>
</dbReference>
<evidence type="ECO:0000256" key="3">
    <source>
        <dbReference type="ARBA" id="ARBA00010662"/>
    </source>
</evidence>